<dbReference type="Proteomes" id="UP000321580">
    <property type="component" value="Unassembled WGS sequence"/>
</dbReference>
<keyword evidence="3" id="KW-1185">Reference proteome</keyword>
<proteinExistence type="predicted"/>
<name>A0A5C6RLV7_9BACT</name>
<sequence>MVTTTSNLETLHFDHRLWANELSFFADELGIFEHRLEELSVKAGAEGARSQLEQFQNQFIRQREVLDELKHNIKVHEQKLGQALQKQEELPLDPDFHNYMEEQMATYRALYTELKQKFYAFLSAHR</sequence>
<reference evidence="2 3" key="1">
    <citation type="submission" date="2019-08" db="EMBL/GenBank/DDBJ databases">
        <title>Genome of Phaeodactylibacter luteus.</title>
        <authorList>
            <person name="Bowman J.P."/>
        </authorList>
    </citation>
    <scope>NUCLEOTIDE SEQUENCE [LARGE SCALE GENOMIC DNA]</scope>
    <source>
        <strain evidence="2 3">KCTC 42180</strain>
    </source>
</reference>
<gene>
    <name evidence="2" type="ORF">FRY97_13405</name>
</gene>
<accession>A0A5C6RLV7</accession>
<dbReference type="RefSeq" id="WP_147168058.1">
    <property type="nucleotide sequence ID" value="NZ_VOOR01000027.1"/>
</dbReference>
<comment type="caution">
    <text evidence="2">The sequence shown here is derived from an EMBL/GenBank/DDBJ whole genome shotgun (WGS) entry which is preliminary data.</text>
</comment>
<organism evidence="2 3">
    <name type="scientific">Phaeodactylibacter luteus</name>
    <dbReference type="NCBI Taxonomy" id="1564516"/>
    <lineage>
        <taxon>Bacteria</taxon>
        <taxon>Pseudomonadati</taxon>
        <taxon>Bacteroidota</taxon>
        <taxon>Saprospiria</taxon>
        <taxon>Saprospirales</taxon>
        <taxon>Haliscomenobacteraceae</taxon>
        <taxon>Phaeodactylibacter</taxon>
    </lineage>
</organism>
<keyword evidence="1" id="KW-0175">Coiled coil</keyword>
<dbReference type="EMBL" id="VOOR01000027">
    <property type="protein sequence ID" value="TXB62610.1"/>
    <property type="molecule type" value="Genomic_DNA"/>
</dbReference>
<feature type="coiled-coil region" evidence="1">
    <location>
        <begin position="52"/>
        <end position="86"/>
    </location>
</feature>
<evidence type="ECO:0000313" key="2">
    <source>
        <dbReference type="EMBL" id="TXB62610.1"/>
    </source>
</evidence>
<dbReference type="OrthoDB" id="680366at2"/>
<evidence type="ECO:0000256" key="1">
    <source>
        <dbReference type="SAM" id="Coils"/>
    </source>
</evidence>
<evidence type="ECO:0000313" key="3">
    <source>
        <dbReference type="Proteomes" id="UP000321580"/>
    </source>
</evidence>
<protein>
    <submittedName>
        <fullName evidence="2">Uncharacterized protein</fullName>
    </submittedName>
</protein>
<dbReference type="AlphaFoldDB" id="A0A5C6RLV7"/>